<dbReference type="InterPro" id="IPR035899">
    <property type="entry name" value="DBL_dom_sf"/>
</dbReference>
<evidence type="ECO:0000313" key="17">
    <source>
        <dbReference type="Proteomes" id="UP001318040"/>
    </source>
</evidence>
<organism evidence="17 18">
    <name type="scientific">Petromyzon marinus</name>
    <name type="common">Sea lamprey</name>
    <dbReference type="NCBI Taxonomy" id="7757"/>
    <lineage>
        <taxon>Eukaryota</taxon>
        <taxon>Metazoa</taxon>
        <taxon>Chordata</taxon>
        <taxon>Craniata</taxon>
        <taxon>Vertebrata</taxon>
        <taxon>Cyclostomata</taxon>
        <taxon>Hyperoartia</taxon>
        <taxon>Petromyzontiformes</taxon>
        <taxon>Petromyzontidae</taxon>
        <taxon>Petromyzon</taxon>
    </lineage>
</organism>
<feature type="domain" description="Phorbol-ester/DAG-type" evidence="16">
    <location>
        <begin position="547"/>
        <end position="596"/>
    </location>
</feature>
<dbReference type="Proteomes" id="UP001318040">
    <property type="component" value="Chromosome 50"/>
</dbReference>
<dbReference type="InterPro" id="IPR022613">
    <property type="entry name" value="CH_CAMSAP_2"/>
</dbReference>
<dbReference type="Pfam" id="PF11971">
    <property type="entry name" value="CAMSAP_CH"/>
    <property type="match status" value="1"/>
</dbReference>
<evidence type="ECO:0000256" key="8">
    <source>
        <dbReference type="ARBA" id="ARBA00022999"/>
    </source>
</evidence>
<dbReference type="CDD" id="cd21201">
    <property type="entry name" value="CH_VAV"/>
    <property type="match status" value="1"/>
</dbReference>
<dbReference type="Gene3D" id="3.30.505.10">
    <property type="entry name" value="SH2 domain"/>
    <property type="match status" value="1"/>
</dbReference>
<dbReference type="Pfam" id="PF22697">
    <property type="entry name" value="SOS1_NGEF_PH"/>
    <property type="match status" value="1"/>
</dbReference>
<keyword evidence="1 10" id="KW-0728">SH3 domain</keyword>
<dbReference type="SMART" id="SM00252">
    <property type="entry name" value="SH2"/>
    <property type="match status" value="1"/>
</dbReference>
<feature type="domain" description="PH" evidence="13">
    <location>
        <begin position="433"/>
        <end position="539"/>
    </location>
</feature>
<evidence type="ECO:0000313" key="18">
    <source>
        <dbReference type="RefSeq" id="XP_032828810.1"/>
    </source>
</evidence>
<dbReference type="GeneID" id="116953091"/>
<keyword evidence="7" id="KW-0862">Zinc</keyword>
<dbReference type="InterPro" id="IPR001331">
    <property type="entry name" value="GDS_CDC24_CS"/>
</dbReference>
<dbReference type="InterPro" id="IPR000980">
    <property type="entry name" value="SH2"/>
</dbReference>
<dbReference type="GO" id="GO:0005085">
    <property type="term" value="F:guanyl-nucleotide exchange factor activity"/>
    <property type="evidence" value="ECO:0007669"/>
    <property type="project" value="UniProtKB-KW"/>
</dbReference>
<dbReference type="InterPro" id="IPR001849">
    <property type="entry name" value="PH_domain"/>
</dbReference>
<dbReference type="InterPro" id="IPR001452">
    <property type="entry name" value="SH3_domain"/>
</dbReference>
<accession>A0AAJ7U533</accession>
<dbReference type="PROSITE" id="PS50021">
    <property type="entry name" value="CH"/>
    <property type="match status" value="1"/>
</dbReference>
<dbReference type="InterPro" id="IPR036872">
    <property type="entry name" value="CH_dom_sf"/>
</dbReference>
<dbReference type="PROSITE" id="PS50003">
    <property type="entry name" value="PH_DOMAIN"/>
    <property type="match status" value="1"/>
</dbReference>
<dbReference type="PROSITE" id="PS50010">
    <property type="entry name" value="DH_2"/>
    <property type="match status" value="1"/>
</dbReference>
<dbReference type="GO" id="GO:0008270">
    <property type="term" value="F:zinc ion binding"/>
    <property type="evidence" value="ECO:0007669"/>
    <property type="project" value="UniProtKB-KW"/>
</dbReference>
<dbReference type="PROSITE" id="PS50081">
    <property type="entry name" value="ZF_DAG_PE_2"/>
    <property type="match status" value="1"/>
</dbReference>
<feature type="domain" description="SH3" evidence="12">
    <location>
        <begin position="850"/>
        <end position="911"/>
    </location>
</feature>
<dbReference type="PANTHER" id="PTHR45818">
    <property type="entry name" value="PROTEIN VAV"/>
    <property type="match status" value="1"/>
</dbReference>
<dbReference type="CDD" id="cd00160">
    <property type="entry name" value="RhoGEF"/>
    <property type="match status" value="1"/>
</dbReference>
<evidence type="ECO:0000256" key="10">
    <source>
        <dbReference type="PROSITE-ProRule" id="PRU00192"/>
    </source>
</evidence>
<dbReference type="RefSeq" id="XP_032828810.1">
    <property type="nucleotide sequence ID" value="XM_032972919.1"/>
</dbReference>
<dbReference type="FunFam" id="3.30.60.20:FF:000015">
    <property type="entry name" value="Vav guanine nucleotide exchange factor 1"/>
    <property type="match status" value="1"/>
</dbReference>
<dbReference type="Gene3D" id="1.20.900.10">
    <property type="entry name" value="Dbl homology (DH) domain"/>
    <property type="match status" value="1"/>
</dbReference>
<name>A0AAJ7U533_PETMA</name>
<keyword evidence="4" id="KW-0479">Metal-binding</keyword>
<dbReference type="SUPFAM" id="SSF48065">
    <property type="entry name" value="DBL homology domain (DH-domain)"/>
    <property type="match status" value="1"/>
</dbReference>
<keyword evidence="8 9" id="KW-0727">SH2 domain</keyword>
<sequence length="911" mass="105374">MEEWRQCCRWLIDCKVLPVSHRVTRSDEVFDLAQALRDGVLLCQLLHNLNPQSINLKEINLRPQMSQFLCLKNIRTFINCCHEQYGIRKNDLFDAFDLFDVRDFGKVISALSRLSQHPTCQSKNIRPFPNEETTDYNEDIYRSLEEMADEREIENEEELYDCVPCDVEGDEIYEDIMKVEAHPPSLRPANSFTSLCPTLQKRLVLDYIGSLKQDKGGMTEDDKRNCCAKEIKETEEKYAATLESIEKNYMGPLRLTLTQLEMETIFMNIEELHRVHRAFVAEIRQSYSLSGGRKFHELFLTFKPRLLIYGRYCSQLEGAHTCINRLLQTREDFKNKLDECTTKENGGKFSLRDLLVVPMQRVLKYHLLLKELHKHTTDQTEKTQVKRALDAMEDLAMYLNEVKRDNETLKQIVEIQRSFDSSLKVDTLLDYGKLKMDGDLKVLQVGRAKQERYVFLFDKAALMCKRKGDNFELKHSLELASYKITNDPTSNKDSRKRQSKVWSHSFYLTPLMAGEGYQFFCKTEELKRKWTKNFEMALSNLRPGGYQHEFQMHTFERATECHVCHMLLKGLFYQGYQCQKCGAEAHKECLDKIMQCQRPLPPSPGQIPSGLPHVQAAQAYQGAPLPPLKLQPTLMLSCGEMVELTRAEPESAWWEGRSLMSHQVGFFPRDFVKPVTKLGLQPVQGTVKMVNRPTEPSKSEFHYFAWFVGTMDREQANQQLRKRSNGTYLIRERPDGPGEYAISICFNNEVKHIKIIIKDGWHHITEHRRFRGLVELIEYYQSHSLKEGFRALDTTLQHPFNEREPSRAVTRGNSANSAGHVSASFSLLNSQNFSFVPPSAAPFWSVFSPRMLGTAVARYSFSARDMRELSLSQGDVVKIYSKSGANQGWWRGEVDGRVGWFPSTYVEEEVV</sequence>
<evidence type="ECO:0000256" key="7">
    <source>
        <dbReference type="ARBA" id="ARBA00022833"/>
    </source>
</evidence>
<dbReference type="Gene3D" id="2.30.29.30">
    <property type="entry name" value="Pleckstrin-homology domain (PH domain)/Phosphotyrosine-binding domain (PTB)"/>
    <property type="match status" value="1"/>
</dbReference>
<dbReference type="Pfam" id="PF00017">
    <property type="entry name" value="SH2"/>
    <property type="match status" value="1"/>
</dbReference>
<dbReference type="SUPFAM" id="SSF55550">
    <property type="entry name" value="SH2 domain"/>
    <property type="match status" value="1"/>
</dbReference>
<dbReference type="Gene3D" id="2.30.30.40">
    <property type="entry name" value="SH3 Domains"/>
    <property type="match status" value="2"/>
</dbReference>
<dbReference type="Pfam" id="PF07653">
    <property type="entry name" value="SH3_2"/>
    <property type="match status" value="1"/>
</dbReference>
<dbReference type="Pfam" id="PF00621">
    <property type="entry name" value="RhoGEF"/>
    <property type="match status" value="1"/>
</dbReference>
<dbReference type="Pfam" id="PF00130">
    <property type="entry name" value="C1_1"/>
    <property type="match status" value="1"/>
</dbReference>
<dbReference type="FunFam" id="1.20.900.10:FF:000009">
    <property type="entry name" value="Vav guanine nucleotide exchange factor 1"/>
    <property type="match status" value="1"/>
</dbReference>
<evidence type="ECO:0000259" key="14">
    <source>
        <dbReference type="PROSITE" id="PS50010"/>
    </source>
</evidence>
<keyword evidence="2" id="KW-0597">Phosphoprotein</keyword>
<dbReference type="GO" id="GO:0016477">
    <property type="term" value="P:cell migration"/>
    <property type="evidence" value="ECO:0007669"/>
    <property type="project" value="TreeGrafter"/>
</dbReference>
<dbReference type="SMART" id="SM00326">
    <property type="entry name" value="SH3"/>
    <property type="match status" value="2"/>
</dbReference>
<feature type="domain" description="Calponin-homology (CH)" evidence="15">
    <location>
        <begin position="1"/>
        <end position="118"/>
    </location>
</feature>
<keyword evidence="5" id="KW-0677">Repeat</keyword>
<dbReference type="PROSITE" id="PS00741">
    <property type="entry name" value="DH_1"/>
    <property type="match status" value="1"/>
</dbReference>
<dbReference type="InterPro" id="IPR001715">
    <property type="entry name" value="CH_dom"/>
</dbReference>
<evidence type="ECO:0000256" key="6">
    <source>
        <dbReference type="ARBA" id="ARBA00022771"/>
    </source>
</evidence>
<evidence type="ECO:0000259" key="16">
    <source>
        <dbReference type="PROSITE" id="PS50081"/>
    </source>
</evidence>
<evidence type="ECO:0000259" key="11">
    <source>
        <dbReference type="PROSITE" id="PS50001"/>
    </source>
</evidence>
<dbReference type="InterPro" id="IPR002219">
    <property type="entry name" value="PKC_DAG/PE"/>
</dbReference>
<evidence type="ECO:0000256" key="3">
    <source>
        <dbReference type="ARBA" id="ARBA00022658"/>
    </source>
</evidence>
<dbReference type="PRINTS" id="PR00452">
    <property type="entry name" value="SH3DOMAIN"/>
</dbReference>
<evidence type="ECO:0000256" key="1">
    <source>
        <dbReference type="ARBA" id="ARBA00022443"/>
    </source>
</evidence>
<dbReference type="SMART" id="SM00233">
    <property type="entry name" value="PH"/>
    <property type="match status" value="1"/>
</dbReference>
<dbReference type="InterPro" id="IPR036860">
    <property type="entry name" value="SH2_dom_sf"/>
</dbReference>
<dbReference type="AlphaFoldDB" id="A0AAJ7U533"/>
<dbReference type="SMART" id="SM00033">
    <property type="entry name" value="CH"/>
    <property type="match status" value="1"/>
</dbReference>
<dbReference type="PROSITE" id="PS50002">
    <property type="entry name" value="SH3"/>
    <property type="match status" value="2"/>
</dbReference>
<dbReference type="KEGG" id="pmrn:116953091"/>
<evidence type="ECO:0000256" key="9">
    <source>
        <dbReference type="PROSITE-ProRule" id="PRU00191"/>
    </source>
</evidence>
<feature type="domain" description="DH" evidence="14">
    <location>
        <begin position="223"/>
        <end position="402"/>
    </location>
</feature>
<evidence type="ECO:0000313" key="19">
    <source>
        <dbReference type="RefSeq" id="XP_032828811.1"/>
    </source>
</evidence>
<dbReference type="FunFam" id="2.30.30.40:FF:000039">
    <property type="entry name" value="Vav guanine nucleotide exchange factor 3"/>
    <property type="match status" value="1"/>
</dbReference>
<dbReference type="RefSeq" id="XP_032828811.1">
    <property type="nucleotide sequence ID" value="XM_032972920.1"/>
</dbReference>
<keyword evidence="6" id="KW-0863">Zinc-finger</keyword>
<feature type="domain" description="SH3" evidence="12">
    <location>
        <begin position="609"/>
        <end position="677"/>
    </location>
</feature>
<dbReference type="SMART" id="SM00325">
    <property type="entry name" value="RhoGEF"/>
    <property type="match status" value="1"/>
</dbReference>
<dbReference type="InterPro" id="IPR035732">
    <property type="entry name" value="VAV2_SH3_2"/>
</dbReference>
<dbReference type="SUPFAM" id="SSF47576">
    <property type="entry name" value="Calponin-homology domain, CH-domain"/>
    <property type="match status" value="1"/>
</dbReference>
<evidence type="ECO:0000256" key="4">
    <source>
        <dbReference type="ARBA" id="ARBA00022723"/>
    </source>
</evidence>
<proteinExistence type="predicted"/>
<reference evidence="18 19" key="1">
    <citation type="submission" date="2025-04" db="UniProtKB">
        <authorList>
            <consortium name="RefSeq"/>
        </authorList>
    </citation>
    <scope>IDENTIFICATION</scope>
    <source>
        <tissue evidence="18 19">Sperm</tissue>
    </source>
</reference>
<dbReference type="GO" id="GO:0035556">
    <property type="term" value="P:intracellular signal transduction"/>
    <property type="evidence" value="ECO:0007669"/>
    <property type="project" value="InterPro"/>
</dbReference>
<dbReference type="GO" id="GO:0005737">
    <property type="term" value="C:cytoplasm"/>
    <property type="evidence" value="ECO:0007669"/>
    <property type="project" value="TreeGrafter"/>
</dbReference>
<feature type="domain" description="SH2" evidence="11">
    <location>
        <begin position="706"/>
        <end position="800"/>
    </location>
</feature>
<keyword evidence="3" id="KW-0344">Guanine-nucleotide releasing factor</keyword>
<dbReference type="CDD" id="cd20810">
    <property type="entry name" value="C1_VAV"/>
    <property type="match status" value="1"/>
</dbReference>
<dbReference type="PANTHER" id="PTHR45818:SF3">
    <property type="entry name" value="PROTEIN VAV"/>
    <property type="match status" value="1"/>
</dbReference>
<dbReference type="PRINTS" id="PR00401">
    <property type="entry name" value="SH2DOMAIN"/>
</dbReference>
<gene>
    <name evidence="18 19" type="primary">LOC116953091</name>
</gene>
<evidence type="ECO:0000256" key="2">
    <source>
        <dbReference type="ARBA" id="ARBA00022553"/>
    </source>
</evidence>
<evidence type="ECO:0000259" key="15">
    <source>
        <dbReference type="PROSITE" id="PS50021"/>
    </source>
</evidence>
<dbReference type="InterPro" id="IPR000219">
    <property type="entry name" value="DH_dom"/>
</dbReference>
<dbReference type="FunFam" id="1.10.418.10:FF:000019">
    <property type="entry name" value="Vav guanine nucleotide exchange factor 2"/>
    <property type="match status" value="1"/>
</dbReference>
<dbReference type="InterPro" id="IPR055251">
    <property type="entry name" value="SOS1_NGEF_PH"/>
</dbReference>
<evidence type="ECO:0000259" key="13">
    <source>
        <dbReference type="PROSITE" id="PS50003"/>
    </source>
</evidence>
<dbReference type="CDD" id="cd11977">
    <property type="entry name" value="SH3_VAV2_2"/>
    <property type="match status" value="1"/>
</dbReference>
<dbReference type="SUPFAM" id="SSF50044">
    <property type="entry name" value="SH3-domain"/>
    <property type="match status" value="2"/>
</dbReference>
<dbReference type="InterPro" id="IPR037832">
    <property type="entry name" value="PH_Vav"/>
</dbReference>
<dbReference type="Gene3D" id="3.30.60.20">
    <property type="match status" value="1"/>
</dbReference>
<dbReference type="PROSITE" id="PS00479">
    <property type="entry name" value="ZF_DAG_PE_1"/>
    <property type="match status" value="1"/>
</dbReference>
<protein>
    <submittedName>
        <fullName evidence="18 19">Guanine nucleotide exchange factor VAV2-like isoform X1</fullName>
    </submittedName>
</protein>
<dbReference type="InterPro" id="IPR011993">
    <property type="entry name" value="PH-like_dom_sf"/>
</dbReference>
<dbReference type="Gene3D" id="1.10.418.10">
    <property type="entry name" value="Calponin-like domain"/>
    <property type="match status" value="1"/>
</dbReference>
<evidence type="ECO:0000256" key="5">
    <source>
        <dbReference type="ARBA" id="ARBA00022737"/>
    </source>
</evidence>
<dbReference type="SMART" id="SM00109">
    <property type="entry name" value="C1"/>
    <property type="match status" value="1"/>
</dbReference>
<keyword evidence="17" id="KW-1185">Reference proteome</keyword>
<dbReference type="InterPro" id="IPR036028">
    <property type="entry name" value="SH3-like_dom_sf"/>
</dbReference>
<evidence type="ECO:0000259" key="12">
    <source>
        <dbReference type="PROSITE" id="PS50002"/>
    </source>
</evidence>
<dbReference type="PROSITE" id="PS50001">
    <property type="entry name" value="SH2"/>
    <property type="match status" value="1"/>
</dbReference>
<dbReference type="SUPFAM" id="SSF50729">
    <property type="entry name" value="PH domain-like"/>
    <property type="match status" value="1"/>
</dbReference>
<dbReference type="CDD" id="cd01223">
    <property type="entry name" value="PH_Vav"/>
    <property type="match status" value="1"/>
</dbReference>